<dbReference type="GO" id="GO:0044718">
    <property type="term" value="P:siderophore transmembrane transport"/>
    <property type="evidence" value="ECO:0007669"/>
    <property type="project" value="TreeGrafter"/>
</dbReference>
<dbReference type="EMBL" id="CP032869">
    <property type="protein sequence ID" value="AYL99580.1"/>
    <property type="molecule type" value="Genomic_DNA"/>
</dbReference>
<keyword evidence="3" id="KW-1134">Transmembrane beta strand</keyword>
<dbReference type="GO" id="GO:0009279">
    <property type="term" value="C:cell outer membrane"/>
    <property type="evidence" value="ECO:0007669"/>
    <property type="project" value="UniProtKB-SubCell"/>
</dbReference>
<comment type="subcellular location">
    <subcellularLocation>
        <location evidence="1">Cell outer membrane</location>
        <topology evidence="1">Multi-pass membrane protein</topology>
    </subcellularLocation>
</comment>
<sequence length="796" mass="89079">MYKPLSIISKTAFACVFILLMCLSANAQTAKIKGTVTSGLSNTPIPGVTVKVINQTIGTTTDSLGNYVIELKPGNFGLQFSKIGFKSKTSLDIQVNNVKPAIIDIALDEDVASLNEVKITASSRLNKTLESPVSLRSIGVAEIKRNPGGNRDISKVIQSLPGVAAPVSFRNDIIIRGGAPNENRFYLDGVEIPNINHFATQGSSGGPVGLINVDFVKEVNFYSGAFPSNRGNALSSVFEFNQKNGRSDRMGATLTVGSSDFGATLEGPLGSKTTYLASYRYSYLQGLFKLLKLPFLPSYQDFQFKIKTKFDNKNELTLIGLGALDKFKLNFNTEKTEENEYILATIPTNDQKNYSVGAVYKHFGQRGFSQLVISRSYLDNGALKFRDNNESLGQTLNYRSTEAENKFRFEHTEQAGNYRINFGTGEETASYSTNTFNLLPFGNHIYQSKINFFKYNVFAQISRSFFNNKLSLSAGARADANNYSSRMNNLAKTLSPRFSASYNLSDQFSINFNTGIYYQLPAYTVMGYRDSTNQLVNRNVNYIENKQLVLGFEYNTFKNTRFTVEGFYKYYKHYPVISQLNDSIPLANLGADFGVIGNNPVVGESNGRSYGVEFFAQQKLNKGFYGIFALTLFKSEFQNKNGNYIQSSWNSRYILSMTAGKILKKNWEIGAKFRFTGGSPYTPYDQQLSSLKANYSTYPQGIFDYTRLNSQVLDPFYQLDARVDKKYYFKHYSFNFYFDIQNLTAHTYKEQAVVVPVKDAGGKLQDQPGDPSRIQTKLLNRNGGNVQPTLGVIFEF</sequence>
<dbReference type="Gene3D" id="2.60.40.1120">
    <property type="entry name" value="Carboxypeptidase-like, regulatory domain"/>
    <property type="match status" value="1"/>
</dbReference>
<evidence type="ECO:0000256" key="6">
    <source>
        <dbReference type="ARBA" id="ARBA00023237"/>
    </source>
</evidence>
<keyword evidence="2" id="KW-0813">Transport</keyword>
<reference evidence="9 10" key="1">
    <citation type="submission" date="2018-10" db="EMBL/GenBank/DDBJ databases">
        <title>Genome sequencing of Mucilaginibacter sp. HYN0043.</title>
        <authorList>
            <person name="Kim M."/>
            <person name="Yi H."/>
        </authorList>
    </citation>
    <scope>NUCLEOTIDE SEQUENCE [LARGE SCALE GENOMIC DNA]</scope>
    <source>
        <strain evidence="9 10">HYN0043</strain>
    </source>
</reference>
<evidence type="ECO:0000313" key="10">
    <source>
        <dbReference type="Proteomes" id="UP000270046"/>
    </source>
</evidence>
<keyword evidence="5" id="KW-0472">Membrane</keyword>
<accession>A0A494W1H1</accession>
<keyword evidence="9" id="KW-0675">Receptor</keyword>
<dbReference type="RefSeq" id="WP_119409113.1">
    <property type="nucleotide sequence ID" value="NZ_CP032869.1"/>
</dbReference>
<dbReference type="Gene3D" id="2.170.130.10">
    <property type="entry name" value="TonB-dependent receptor, plug domain"/>
    <property type="match status" value="1"/>
</dbReference>
<dbReference type="Proteomes" id="UP000270046">
    <property type="component" value="Chromosome"/>
</dbReference>
<evidence type="ECO:0000256" key="3">
    <source>
        <dbReference type="ARBA" id="ARBA00022452"/>
    </source>
</evidence>
<organism evidence="9 10">
    <name type="scientific">Mucilaginibacter celer</name>
    <dbReference type="NCBI Taxonomy" id="2305508"/>
    <lineage>
        <taxon>Bacteria</taxon>
        <taxon>Pseudomonadati</taxon>
        <taxon>Bacteroidota</taxon>
        <taxon>Sphingobacteriia</taxon>
        <taxon>Sphingobacteriales</taxon>
        <taxon>Sphingobacteriaceae</taxon>
        <taxon>Mucilaginibacter</taxon>
    </lineage>
</organism>
<evidence type="ECO:0000256" key="2">
    <source>
        <dbReference type="ARBA" id="ARBA00022448"/>
    </source>
</evidence>
<dbReference type="PANTHER" id="PTHR30069:SF57">
    <property type="entry name" value="TONB-DEPENDENT RECEPTOR"/>
    <property type="match status" value="1"/>
</dbReference>
<dbReference type="InterPro" id="IPR012910">
    <property type="entry name" value="Plug_dom"/>
</dbReference>
<keyword evidence="6" id="KW-0998">Cell outer membrane</keyword>
<dbReference type="Pfam" id="PF13715">
    <property type="entry name" value="CarbopepD_reg_2"/>
    <property type="match status" value="1"/>
</dbReference>
<keyword evidence="4" id="KW-0812">Transmembrane</keyword>
<keyword evidence="10" id="KW-1185">Reference proteome</keyword>
<dbReference type="OrthoDB" id="9804995at2"/>
<dbReference type="PANTHER" id="PTHR30069">
    <property type="entry name" value="TONB-DEPENDENT OUTER MEMBRANE RECEPTOR"/>
    <property type="match status" value="1"/>
</dbReference>
<evidence type="ECO:0000313" key="9">
    <source>
        <dbReference type="EMBL" id="AYL99580.1"/>
    </source>
</evidence>
<dbReference type="Pfam" id="PF07715">
    <property type="entry name" value="Plug"/>
    <property type="match status" value="1"/>
</dbReference>
<evidence type="ECO:0000259" key="8">
    <source>
        <dbReference type="Pfam" id="PF07715"/>
    </source>
</evidence>
<evidence type="ECO:0000256" key="7">
    <source>
        <dbReference type="SAM" id="SignalP"/>
    </source>
</evidence>
<dbReference type="GO" id="GO:0015344">
    <property type="term" value="F:siderophore uptake transmembrane transporter activity"/>
    <property type="evidence" value="ECO:0007669"/>
    <property type="project" value="TreeGrafter"/>
</dbReference>
<dbReference type="SUPFAM" id="SSF56935">
    <property type="entry name" value="Porins"/>
    <property type="match status" value="1"/>
</dbReference>
<dbReference type="InterPro" id="IPR037066">
    <property type="entry name" value="Plug_dom_sf"/>
</dbReference>
<feature type="chain" id="PRO_5019829966" evidence="7">
    <location>
        <begin position="28"/>
        <end position="796"/>
    </location>
</feature>
<dbReference type="KEGG" id="muh:HYN43_024810"/>
<dbReference type="InterPro" id="IPR039426">
    <property type="entry name" value="TonB-dep_rcpt-like"/>
</dbReference>
<evidence type="ECO:0000256" key="4">
    <source>
        <dbReference type="ARBA" id="ARBA00022692"/>
    </source>
</evidence>
<evidence type="ECO:0000256" key="1">
    <source>
        <dbReference type="ARBA" id="ARBA00004571"/>
    </source>
</evidence>
<gene>
    <name evidence="9" type="ORF">HYN43_024810</name>
</gene>
<keyword evidence="7" id="KW-0732">Signal</keyword>
<dbReference type="InterPro" id="IPR036942">
    <property type="entry name" value="Beta-barrel_TonB_sf"/>
</dbReference>
<dbReference type="AlphaFoldDB" id="A0A494W1H1"/>
<proteinExistence type="predicted"/>
<protein>
    <submittedName>
        <fullName evidence="9">TonB-dependent receptor</fullName>
    </submittedName>
</protein>
<feature type="signal peptide" evidence="7">
    <location>
        <begin position="1"/>
        <end position="27"/>
    </location>
</feature>
<dbReference type="SUPFAM" id="SSF49464">
    <property type="entry name" value="Carboxypeptidase regulatory domain-like"/>
    <property type="match status" value="1"/>
</dbReference>
<dbReference type="Gene3D" id="2.40.170.20">
    <property type="entry name" value="TonB-dependent receptor, beta-barrel domain"/>
    <property type="match status" value="1"/>
</dbReference>
<name>A0A494W1H1_9SPHI</name>
<evidence type="ECO:0000256" key="5">
    <source>
        <dbReference type="ARBA" id="ARBA00023136"/>
    </source>
</evidence>
<dbReference type="InterPro" id="IPR008969">
    <property type="entry name" value="CarboxyPept-like_regulatory"/>
</dbReference>
<feature type="domain" description="TonB-dependent receptor plug" evidence="8">
    <location>
        <begin position="129"/>
        <end position="231"/>
    </location>
</feature>